<keyword evidence="6" id="KW-0862">Zinc</keyword>
<dbReference type="CDD" id="cd08662">
    <property type="entry name" value="M13"/>
    <property type="match status" value="1"/>
</dbReference>
<accession>W8VPF6</accession>
<proteinExistence type="inferred from homology"/>
<dbReference type="GO" id="GO:0005886">
    <property type="term" value="C:plasma membrane"/>
    <property type="evidence" value="ECO:0007669"/>
    <property type="project" value="TreeGrafter"/>
</dbReference>
<gene>
    <name evidence="10" type="ORF">NMS_1015</name>
</gene>
<dbReference type="Gene3D" id="3.40.390.10">
    <property type="entry name" value="Collagenase (Catalytic Domain)"/>
    <property type="match status" value="1"/>
</dbReference>
<dbReference type="Pfam" id="PF05649">
    <property type="entry name" value="Peptidase_M13_N"/>
    <property type="match status" value="1"/>
</dbReference>
<evidence type="ECO:0000259" key="8">
    <source>
        <dbReference type="Pfam" id="PF01431"/>
    </source>
</evidence>
<dbReference type="InterPro" id="IPR000718">
    <property type="entry name" value="Peptidase_M13"/>
</dbReference>
<comment type="similarity">
    <text evidence="2">Belongs to the peptidase M13 family.</text>
</comment>
<reference evidence="10 11" key="1">
    <citation type="journal article" date="2014" name="Proc. Natl. Acad. Sci. U.S.A.">
        <title>Functional characterization of flavobacteria rhodopsins reveals a unique class of light-driven chloride pump in bacteria.</title>
        <authorList>
            <person name="Yoshizawa S."/>
            <person name="Kumagai Y."/>
            <person name="Kim H."/>
            <person name="Ogura Y."/>
            <person name="Hayashi T."/>
            <person name="Iwasaki W."/>
            <person name="DeLong E.F."/>
            <person name="Kogure K."/>
        </authorList>
    </citation>
    <scope>NUCLEOTIDE SEQUENCE [LARGE SCALE GENOMIC DNA]</scope>
    <source>
        <strain evidence="10 11">S1-08</strain>
    </source>
</reference>
<dbReference type="SUPFAM" id="SSF55486">
    <property type="entry name" value="Metalloproteases ('zincins'), catalytic domain"/>
    <property type="match status" value="1"/>
</dbReference>
<feature type="domain" description="Peptidase M13 C-terminal" evidence="8">
    <location>
        <begin position="486"/>
        <end position="689"/>
    </location>
</feature>
<dbReference type="GO" id="GO:0004222">
    <property type="term" value="F:metalloendopeptidase activity"/>
    <property type="evidence" value="ECO:0007669"/>
    <property type="project" value="InterPro"/>
</dbReference>
<evidence type="ECO:0000313" key="10">
    <source>
        <dbReference type="EMBL" id="BAO55024.1"/>
    </source>
</evidence>
<organism evidence="10 11">
    <name type="scientific">Nonlabens marinus S1-08</name>
    <dbReference type="NCBI Taxonomy" id="1454201"/>
    <lineage>
        <taxon>Bacteria</taxon>
        <taxon>Pseudomonadati</taxon>
        <taxon>Bacteroidota</taxon>
        <taxon>Flavobacteriia</taxon>
        <taxon>Flavobacteriales</taxon>
        <taxon>Flavobacteriaceae</taxon>
        <taxon>Nonlabens</taxon>
    </lineage>
</organism>
<evidence type="ECO:0000256" key="2">
    <source>
        <dbReference type="ARBA" id="ARBA00007357"/>
    </source>
</evidence>
<dbReference type="PANTHER" id="PTHR11733:SF167">
    <property type="entry name" value="FI17812P1-RELATED"/>
    <property type="match status" value="1"/>
</dbReference>
<keyword evidence="7" id="KW-0482">Metalloprotease</keyword>
<dbReference type="EMBL" id="AP014548">
    <property type="protein sequence ID" value="BAO55024.1"/>
    <property type="molecule type" value="Genomic_DNA"/>
</dbReference>
<dbReference type="InterPro" id="IPR018497">
    <property type="entry name" value="Peptidase_M13_C"/>
</dbReference>
<dbReference type="PROSITE" id="PS51885">
    <property type="entry name" value="NEPRILYSIN"/>
    <property type="match status" value="1"/>
</dbReference>
<keyword evidence="5" id="KW-0378">Hydrolase</keyword>
<dbReference type="Proteomes" id="UP000031760">
    <property type="component" value="Chromosome"/>
</dbReference>
<dbReference type="InterPro" id="IPR024079">
    <property type="entry name" value="MetalloPept_cat_dom_sf"/>
</dbReference>
<evidence type="ECO:0000256" key="6">
    <source>
        <dbReference type="ARBA" id="ARBA00022833"/>
    </source>
</evidence>
<sequence length="692" mass="77979">MNNHWTAMKSVLILAAITVFTSCKDDKQTDVAANKTYPGIDFSAMDTLVSPKDDFYRYVNGTWIDSTEIPADQTVWGGFNKLRKDTDADVLAILNKAQDDKNLDPKSDQAKAVYVYQSILDTESRNKAGYQPLMPFLQQINEVRKMEELPLLLGELAAYGVNGLISFGVGPDAKDTNMNVAQLGAGSLGMAREYYVEQDADSKQKLEKYQQHIARMLSMTGTDSVAARSIAANIVAFETKLAKPRLDKVASRNPLLSYNPMAKSNLKKLVPAMDWDAYFKTLGVKDFDTLIVSQPDYLKALQPMLTQKNLPVIKEYLKWTMINQASGSLSTALEDANWDFYSKTMRGAVEQEPMDERALGIVNGTVGEALGKLYVEQKFPKEAKEKALEMIDYVKKAYEVRINNLDWMSADTKKKAIDKLNGMTIKIGYPDKWKDYSAMEITSPEKGGNLFNNMMAVIKWNREDNLDNLGEPVDKSEWFMSPQTVNAYYNPYYNEIVFPAAILQPPFYDYNADAAINFGGMGAVIGHEISHGFDDSGARFDAAGNMTNWWTDEDNVKFTGLGDNLATQYSAIEVMPDVFINGKFTLGENIGDLGGVNAAYDALQMWLDDKGRPEEEIDGYTQEQRFFISWATVWRTKMRDEALQQRIKGDTHSPGMYRGYVPLQNIQAFYDAFDIKEGDKMYVKPEDRVIIW</sequence>
<dbReference type="RefSeq" id="WP_231862360.1">
    <property type="nucleotide sequence ID" value="NZ_AP014548.1"/>
</dbReference>
<dbReference type="GO" id="GO:0016485">
    <property type="term" value="P:protein processing"/>
    <property type="evidence" value="ECO:0007669"/>
    <property type="project" value="TreeGrafter"/>
</dbReference>
<dbReference type="HOGENOM" id="CLU_006187_7_2_10"/>
<dbReference type="Gene3D" id="1.10.1380.10">
    <property type="entry name" value="Neutral endopeptidase , domain2"/>
    <property type="match status" value="1"/>
</dbReference>
<dbReference type="GO" id="GO:0046872">
    <property type="term" value="F:metal ion binding"/>
    <property type="evidence" value="ECO:0007669"/>
    <property type="project" value="UniProtKB-KW"/>
</dbReference>
<evidence type="ECO:0000256" key="5">
    <source>
        <dbReference type="ARBA" id="ARBA00022801"/>
    </source>
</evidence>
<dbReference type="AlphaFoldDB" id="W8VPF6"/>
<dbReference type="Pfam" id="PF01431">
    <property type="entry name" value="Peptidase_M13"/>
    <property type="match status" value="1"/>
</dbReference>
<evidence type="ECO:0000256" key="4">
    <source>
        <dbReference type="ARBA" id="ARBA00022723"/>
    </source>
</evidence>
<evidence type="ECO:0000259" key="9">
    <source>
        <dbReference type="Pfam" id="PF05649"/>
    </source>
</evidence>
<comment type="cofactor">
    <cofactor evidence="1">
        <name>Zn(2+)</name>
        <dbReference type="ChEBI" id="CHEBI:29105"/>
    </cofactor>
</comment>
<evidence type="ECO:0000313" key="11">
    <source>
        <dbReference type="Proteomes" id="UP000031760"/>
    </source>
</evidence>
<dbReference type="InterPro" id="IPR008753">
    <property type="entry name" value="Peptidase_M13_N"/>
</dbReference>
<keyword evidence="3" id="KW-0645">Protease</keyword>
<keyword evidence="11" id="KW-1185">Reference proteome</keyword>
<name>W8VPF6_9FLAO</name>
<evidence type="ECO:0000256" key="3">
    <source>
        <dbReference type="ARBA" id="ARBA00022670"/>
    </source>
</evidence>
<dbReference type="KEGG" id="nmf:NMS_1015"/>
<keyword evidence="4" id="KW-0479">Metal-binding</keyword>
<evidence type="ECO:0000256" key="1">
    <source>
        <dbReference type="ARBA" id="ARBA00001947"/>
    </source>
</evidence>
<protein>
    <submittedName>
        <fullName evidence="10">Peptidase, M13 family</fullName>
    </submittedName>
</protein>
<dbReference type="InterPro" id="IPR042089">
    <property type="entry name" value="Peptidase_M13_dom_2"/>
</dbReference>
<feature type="domain" description="Peptidase M13 N-terminal" evidence="9">
    <location>
        <begin position="51"/>
        <end position="430"/>
    </location>
</feature>
<evidence type="ECO:0000256" key="7">
    <source>
        <dbReference type="ARBA" id="ARBA00023049"/>
    </source>
</evidence>
<dbReference type="STRING" id="1454201.NMS_1015"/>
<dbReference type="PRINTS" id="PR00786">
    <property type="entry name" value="NEPRILYSIN"/>
</dbReference>
<dbReference type="PANTHER" id="PTHR11733">
    <property type="entry name" value="ZINC METALLOPROTEASE FAMILY M13 NEPRILYSIN-RELATED"/>
    <property type="match status" value="1"/>
</dbReference>